<sequence length="114" mass="11723">MKKLGAILASTVLAATLLVGCGGGKYVDGTYTGEGKGNAGSIKVEVKVEKGNISDIKLVESHETQTLVDGVKESMFPDIIKKQGTEDVEAISGATNSSKGALQAVNDALKQATK</sequence>
<dbReference type="AlphaFoldDB" id="A0A9N7JLP1"/>
<protein>
    <submittedName>
        <fullName evidence="2">FMN-binding protein</fullName>
    </submittedName>
</protein>
<accession>A0A9N7JLP1</accession>
<dbReference type="EMBL" id="CP023671">
    <property type="protein sequence ID" value="AYE34235.1"/>
    <property type="molecule type" value="Genomic_DNA"/>
</dbReference>
<dbReference type="GO" id="GO:0010181">
    <property type="term" value="F:FMN binding"/>
    <property type="evidence" value="ECO:0007669"/>
    <property type="project" value="InterPro"/>
</dbReference>
<dbReference type="Pfam" id="PF04205">
    <property type="entry name" value="FMN_bind"/>
    <property type="match status" value="1"/>
</dbReference>
<dbReference type="Proteomes" id="UP001055437">
    <property type="component" value="Chromosome"/>
</dbReference>
<organism evidence="2 4">
    <name type="scientific">Clostridium septicum</name>
    <dbReference type="NCBI Taxonomy" id="1504"/>
    <lineage>
        <taxon>Bacteria</taxon>
        <taxon>Bacillati</taxon>
        <taxon>Bacillota</taxon>
        <taxon>Clostridia</taxon>
        <taxon>Eubacteriales</taxon>
        <taxon>Clostridiaceae</taxon>
        <taxon>Clostridium</taxon>
    </lineage>
</organism>
<dbReference type="OrthoDB" id="2613421at2"/>
<name>A0A9N7JLP1_CLOSE</name>
<reference evidence="3" key="2">
    <citation type="submission" date="2022-06" db="EMBL/GenBank/DDBJ databases">
        <authorList>
            <person name="Holder M.E."/>
            <person name="Ajami N.J."/>
            <person name="Petrosino J.F."/>
        </authorList>
    </citation>
    <scope>NUCLEOTIDE SEQUENCE</scope>
    <source>
        <strain evidence="3">RMA 8861</strain>
    </source>
</reference>
<evidence type="ECO:0000313" key="4">
    <source>
        <dbReference type="Proteomes" id="UP000280586"/>
    </source>
</evidence>
<gene>
    <name evidence="2" type="ORF">CP523_07090</name>
    <name evidence="3" type="ORF">NH397_15430</name>
</gene>
<dbReference type="InterPro" id="IPR007329">
    <property type="entry name" value="FMN-bd"/>
</dbReference>
<dbReference type="Gene3D" id="3.90.1010.20">
    <property type="match status" value="1"/>
</dbReference>
<proteinExistence type="predicted"/>
<evidence type="ECO:0000259" key="1">
    <source>
        <dbReference type="SMART" id="SM00900"/>
    </source>
</evidence>
<dbReference type="GO" id="GO:0016020">
    <property type="term" value="C:membrane"/>
    <property type="evidence" value="ECO:0007669"/>
    <property type="project" value="InterPro"/>
</dbReference>
<dbReference type="RefSeq" id="WP_066673700.1">
    <property type="nucleotide sequence ID" value="NZ_CABMIZ010000002.1"/>
</dbReference>
<dbReference type="Proteomes" id="UP000280586">
    <property type="component" value="Chromosome"/>
</dbReference>
<evidence type="ECO:0000313" key="5">
    <source>
        <dbReference type="Proteomes" id="UP001055437"/>
    </source>
</evidence>
<feature type="domain" description="FMN-binding" evidence="1">
    <location>
        <begin position="37"/>
        <end position="112"/>
    </location>
</feature>
<dbReference type="KEGG" id="csep:CP523_07090"/>
<reference evidence="2 4" key="1">
    <citation type="submission" date="2017-09" db="EMBL/GenBank/DDBJ databases">
        <authorList>
            <person name="Thomas P."/>
            <person name="Seyboldt C."/>
        </authorList>
    </citation>
    <scope>NUCLEOTIDE SEQUENCE [LARGE SCALE GENOMIC DNA]</scope>
    <source>
        <strain evidence="2 4">DSM 7534</strain>
    </source>
</reference>
<dbReference type="PROSITE" id="PS51257">
    <property type="entry name" value="PROKAR_LIPOPROTEIN"/>
    <property type="match status" value="1"/>
</dbReference>
<evidence type="ECO:0000313" key="2">
    <source>
        <dbReference type="EMBL" id="AYE34235.1"/>
    </source>
</evidence>
<dbReference type="GeneID" id="303560438"/>
<evidence type="ECO:0000313" key="3">
    <source>
        <dbReference type="EMBL" id="USS00821.1"/>
    </source>
</evidence>
<dbReference type="SMART" id="SM00900">
    <property type="entry name" value="FMN_bind"/>
    <property type="match status" value="1"/>
</dbReference>
<keyword evidence="5" id="KW-1185">Reference proteome</keyword>
<dbReference type="EMBL" id="CP099799">
    <property type="protein sequence ID" value="USS00821.1"/>
    <property type="molecule type" value="Genomic_DNA"/>
</dbReference>